<evidence type="ECO:0000313" key="2">
    <source>
        <dbReference type="EMBL" id="MBM6616407.1"/>
    </source>
</evidence>
<keyword evidence="1" id="KW-1133">Transmembrane helix</keyword>
<dbReference type="Gene3D" id="1.10.287.950">
    <property type="entry name" value="Methyl-accepting chemotaxis protein"/>
    <property type="match status" value="1"/>
</dbReference>
<protein>
    <submittedName>
        <fullName evidence="2">DUF948 domain-containing protein</fullName>
    </submittedName>
</protein>
<dbReference type="PANTHER" id="PTHR40070">
    <property type="entry name" value="UPF0478 PROTEIN YTXG"/>
    <property type="match status" value="1"/>
</dbReference>
<accession>A0ABS2DD87</accession>
<feature type="transmembrane region" description="Helical" evidence="1">
    <location>
        <begin position="6"/>
        <end position="27"/>
    </location>
</feature>
<dbReference type="EMBL" id="JAFELM010000012">
    <property type="protein sequence ID" value="MBM6616407.1"/>
    <property type="molecule type" value="Genomic_DNA"/>
</dbReference>
<dbReference type="InterPro" id="IPR009293">
    <property type="entry name" value="UPF0478"/>
</dbReference>
<organism evidence="2 3">
    <name type="scientific">Bacillus suaedaesalsae</name>
    <dbReference type="NCBI Taxonomy" id="2810349"/>
    <lineage>
        <taxon>Bacteria</taxon>
        <taxon>Bacillati</taxon>
        <taxon>Bacillota</taxon>
        <taxon>Bacilli</taxon>
        <taxon>Bacillales</taxon>
        <taxon>Bacillaceae</taxon>
        <taxon>Bacillus</taxon>
    </lineage>
</organism>
<keyword evidence="3" id="KW-1185">Reference proteome</keyword>
<dbReference type="Pfam" id="PF06103">
    <property type="entry name" value="DUF948"/>
    <property type="match status" value="1"/>
</dbReference>
<keyword evidence="1" id="KW-0472">Membrane</keyword>
<gene>
    <name evidence="2" type="ORF">JR050_01760</name>
</gene>
<sequence>MNLLYVSVAIIAISFLILAIYISKTLLAVRRSLDQMSTTVSDLEKQMRGVTRETTELLAKTNQLADDIQQKSESLNTVVQAVKEIGDSLQRFSGSIKNVTSTIQHKAEQNGDKITQAVQWGNVAVELWDKLKQRKNNRIYRTEVDE</sequence>
<proteinExistence type="predicted"/>
<dbReference type="SUPFAM" id="SSF58104">
    <property type="entry name" value="Methyl-accepting chemotaxis protein (MCP) signaling domain"/>
    <property type="match status" value="1"/>
</dbReference>
<evidence type="ECO:0000256" key="1">
    <source>
        <dbReference type="SAM" id="Phobius"/>
    </source>
</evidence>
<dbReference type="Proteomes" id="UP001518925">
    <property type="component" value="Unassembled WGS sequence"/>
</dbReference>
<dbReference type="PANTHER" id="PTHR40070:SF1">
    <property type="entry name" value="UPF0478 PROTEIN YTXG"/>
    <property type="match status" value="1"/>
</dbReference>
<keyword evidence="1" id="KW-0812">Transmembrane</keyword>
<comment type="caution">
    <text evidence="2">The sequence shown here is derived from an EMBL/GenBank/DDBJ whole genome shotgun (WGS) entry which is preliminary data.</text>
</comment>
<name>A0ABS2DD87_9BACI</name>
<evidence type="ECO:0000313" key="3">
    <source>
        <dbReference type="Proteomes" id="UP001518925"/>
    </source>
</evidence>
<reference evidence="2 3" key="1">
    <citation type="submission" date="2021-02" db="EMBL/GenBank/DDBJ databases">
        <title>Bacillus sp. RD4P76, an endophyte from a halophyte.</title>
        <authorList>
            <person name="Sun J.-Q."/>
        </authorList>
    </citation>
    <scope>NUCLEOTIDE SEQUENCE [LARGE SCALE GENOMIC DNA]</scope>
    <source>
        <strain evidence="2 3">RD4P76</strain>
    </source>
</reference>